<evidence type="ECO:0000256" key="5">
    <source>
        <dbReference type="RuleBase" id="RU365068"/>
    </source>
</evidence>
<dbReference type="InterPro" id="IPR011545">
    <property type="entry name" value="DEAD/DEAH_box_helicase_dom"/>
</dbReference>
<keyword evidence="5 9" id="KW-0347">Helicase</keyword>
<accession>A0A068S4Q4</accession>
<evidence type="ECO:0000313" key="9">
    <source>
        <dbReference type="EMBL" id="CDH56216.1"/>
    </source>
</evidence>
<protein>
    <recommendedName>
        <fullName evidence="5">ATP-dependent RNA helicase</fullName>
        <ecNumber evidence="5">3.6.4.13</ecNumber>
    </recommendedName>
</protein>
<feature type="compositionally biased region" description="Basic and acidic residues" evidence="6">
    <location>
        <begin position="558"/>
        <end position="571"/>
    </location>
</feature>
<keyword evidence="1 5" id="KW-0547">Nucleotide-binding</keyword>
<comment type="similarity">
    <text evidence="5">Belongs to the DEAD box helicase family.</text>
</comment>
<name>A0A068S4Q4_9FUNG</name>
<dbReference type="GO" id="GO:0003724">
    <property type="term" value="F:RNA helicase activity"/>
    <property type="evidence" value="ECO:0007669"/>
    <property type="project" value="UniProtKB-EC"/>
</dbReference>
<evidence type="ECO:0000256" key="2">
    <source>
        <dbReference type="ARBA" id="ARBA00022801"/>
    </source>
</evidence>
<keyword evidence="4 5" id="KW-0694">RNA-binding</keyword>
<evidence type="ECO:0000256" key="3">
    <source>
        <dbReference type="ARBA" id="ARBA00022840"/>
    </source>
</evidence>
<dbReference type="PROSITE" id="PS51194">
    <property type="entry name" value="HELICASE_CTER"/>
    <property type="match status" value="1"/>
</dbReference>
<dbReference type="Gene3D" id="3.40.50.300">
    <property type="entry name" value="P-loop containing nucleotide triphosphate hydrolases"/>
    <property type="match status" value="2"/>
</dbReference>
<keyword evidence="10" id="KW-1185">Reference proteome</keyword>
<dbReference type="InterPro" id="IPR014001">
    <property type="entry name" value="Helicase_ATP-bd"/>
</dbReference>
<dbReference type="OrthoDB" id="193716at2759"/>
<dbReference type="InterPro" id="IPR001650">
    <property type="entry name" value="Helicase_C-like"/>
</dbReference>
<evidence type="ECO:0000259" key="8">
    <source>
        <dbReference type="PROSITE" id="PS51194"/>
    </source>
</evidence>
<proteinExistence type="inferred from homology"/>
<reference evidence="9" key="1">
    <citation type="submission" date="2013-08" db="EMBL/GenBank/DDBJ databases">
        <title>Gene expansion shapes genome architecture in the human pathogen Lichtheimia corymbifera: an evolutionary genomics analysis in the ancient terrestrial Mucorales (Mucoromycotina).</title>
        <authorList>
            <person name="Schwartze V.U."/>
            <person name="Winter S."/>
            <person name="Shelest E."/>
            <person name="Marcet-Houben M."/>
            <person name="Horn F."/>
            <person name="Wehner S."/>
            <person name="Hoffmann K."/>
            <person name="Riege K."/>
            <person name="Sammeth M."/>
            <person name="Nowrousian M."/>
            <person name="Valiante V."/>
            <person name="Linde J."/>
            <person name="Jacobsen I.D."/>
            <person name="Marz M."/>
            <person name="Brakhage A.A."/>
            <person name="Gabaldon T."/>
            <person name="Bocker S."/>
            <person name="Voigt K."/>
        </authorList>
    </citation>
    <scope>NUCLEOTIDE SEQUENCE [LARGE SCALE GENOMIC DNA]</scope>
    <source>
        <strain evidence="9">FSU 9682</strain>
    </source>
</reference>
<dbReference type="InterPro" id="IPR027417">
    <property type="entry name" value="P-loop_NTPase"/>
</dbReference>
<dbReference type="GO" id="GO:0016787">
    <property type="term" value="F:hydrolase activity"/>
    <property type="evidence" value="ECO:0007669"/>
    <property type="project" value="UniProtKB-KW"/>
</dbReference>
<comment type="catalytic activity">
    <reaction evidence="5">
        <text>ATP + H2O = ADP + phosphate + H(+)</text>
        <dbReference type="Rhea" id="RHEA:13065"/>
        <dbReference type="ChEBI" id="CHEBI:15377"/>
        <dbReference type="ChEBI" id="CHEBI:15378"/>
        <dbReference type="ChEBI" id="CHEBI:30616"/>
        <dbReference type="ChEBI" id="CHEBI:43474"/>
        <dbReference type="ChEBI" id="CHEBI:456216"/>
        <dbReference type="EC" id="3.6.4.13"/>
    </reaction>
</comment>
<feature type="domain" description="Helicase C-terminal" evidence="8">
    <location>
        <begin position="325"/>
        <end position="483"/>
    </location>
</feature>
<comment type="domain">
    <text evidence="5">The Q motif is unique to and characteristic of the DEAD box family of RNA helicases and controls ATP binding and hydrolysis.</text>
</comment>
<feature type="region of interest" description="Disordered" evidence="6">
    <location>
        <begin position="547"/>
        <end position="577"/>
    </location>
</feature>
<dbReference type="VEuPathDB" id="FungiDB:LCOR_07291.1"/>
<dbReference type="PROSITE" id="PS51192">
    <property type="entry name" value="HELICASE_ATP_BIND_1"/>
    <property type="match status" value="1"/>
</dbReference>
<dbReference type="SUPFAM" id="SSF52540">
    <property type="entry name" value="P-loop containing nucleoside triphosphate hydrolases"/>
    <property type="match status" value="1"/>
</dbReference>
<dbReference type="SMART" id="SM00490">
    <property type="entry name" value="HELICc"/>
    <property type="match status" value="1"/>
</dbReference>
<evidence type="ECO:0000256" key="4">
    <source>
        <dbReference type="ARBA" id="ARBA00022884"/>
    </source>
</evidence>
<dbReference type="GO" id="GO:0003723">
    <property type="term" value="F:RNA binding"/>
    <property type="evidence" value="ECO:0007669"/>
    <property type="project" value="UniProtKB-UniRule"/>
</dbReference>
<keyword evidence="2 5" id="KW-0378">Hydrolase</keyword>
<evidence type="ECO:0000256" key="6">
    <source>
        <dbReference type="SAM" id="MobiDB-lite"/>
    </source>
</evidence>
<feature type="domain" description="Helicase ATP-binding" evidence="7">
    <location>
        <begin position="111"/>
        <end position="291"/>
    </location>
</feature>
<keyword evidence="3 5" id="KW-0067">ATP-binding</keyword>
<dbReference type="GO" id="GO:0005524">
    <property type="term" value="F:ATP binding"/>
    <property type="evidence" value="ECO:0007669"/>
    <property type="project" value="UniProtKB-UniRule"/>
</dbReference>
<dbReference type="Pfam" id="PF00270">
    <property type="entry name" value="DEAD"/>
    <property type="match status" value="1"/>
</dbReference>
<organism evidence="9 10">
    <name type="scientific">Lichtheimia corymbifera JMRC:FSU:9682</name>
    <dbReference type="NCBI Taxonomy" id="1263082"/>
    <lineage>
        <taxon>Eukaryota</taxon>
        <taxon>Fungi</taxon>
        <taxon>Fungi incertae sedis</taxon>
        <taxon>Mucoromycota</taxon>
        <taxon>Mucoromycotina</taxon>
        <taxon>Mucoromycetes</taxon>
        <taxon>Mucorales</taxon>
        <taxon>Lichtheimiaceae</taxon>
        <taxon>Lichtheimia</taxon>
    </lineage>
</organism>
<sequence length="613" mass="69215">MFHLSKFTARLTNRLSSATQHRVTLQAAVGRPIVSRNPLLQNVRLATIHSTRLCFNATSNATAEEIVTAAPLETAAPKRFADLEAIDQRTQRAIKKVFKYDTMSTVQEAVLTRVPNTQDMFVKAKTGTGKTLAFLMAALETSIQKNDNLRYFEGASILVVSPTRELASQIAVEAQKLTRFYPFQVHCLVGGESKRRQLDSLERGRADIIVATPGRLLDLLDSSYRTKQLMKTLKVVVLDEADQLVDMGFRADVERILKQVPRKRQTMLFSATLSPEIRESLGKVALDSDYALIDTVGEDDVHTHLHVKQSALVVPYDQQLTYLRNLLNTYPAAQSGKTIVFLPTTRSTMMYASLLKYLAPKRVVLELHSKKQQDQRSRIAQKFRKAPPGAVLVTSDVSARGVDYPGVSLVVQVGVPSSREQYIHRLGRTGRAGKDGEGIIVLAPFETPFVKDDIGDLPIQNLIPPKIEDQEQEETDKLVTYVRNKVIDPSLIHDTYTAYLGYYAGRMQALNRPRSHVIKEAESFIQALGVEQVPELSDRFMQVLGIQEKAPKRPKRSMRSDKFGGRGKDRSSFNSDQFDFKRGRFDKRNKNDFDDHRTFMKEFKRGFGRRRND</sequence>
<evidence type="ECO:0000259" key="7">
    <source>
        <dbReference type="PROSITE" id="PS51192"/>
    </source>
</evidence>
<dbReference type="STRING" id="1263082.A0A068S4Q4"/>
<gene>
    <name evidence="9" type="ORF">LCOR_07291.1</name>
</gene>
<dbReference type="CDD" id="cd18787">
    <property type="entry name" value="SF2_C_DEAD"/>
    <property type="match status" value="1"/>
</dbReference>
<comment type="function">
    <text evidence="5">RNA helicase.</text>
</comment>
<dbReference type="SMART" id="SM00487">
    <property type="entry name" value="DEXDc"/>
    <property type="match status" value="1"/>
</dbReference>
<evidence type="ECO:0000313" key="10">
    <source>
        <dbReference type="Proteomes" id="UP000027586"/>
    </source>
</evidence>
<dbReference type="Proteomes" id="UP000027586">
    <property type="component" value="Unassembled WGS sequence"/>
</dbReference>
<dbReference type="EC" id="3.6.4.13" evidence="5"/>
<dbReference type="Pfam" id="PF00271">
    <property type="entry name" value="Helicase_C"/>
    <property type="match status" value="1"/>
</dbReference>
<dbReference type="AlphaFoldDB" id="A0A068S4Q4"/>
<dbReference type="PANTHER" id="PTHR24031">
    <property type="entry name" value="RNA HELICASE"/>
    <property type="match status" value="1"/>
</dbReference>
<dbReference type="EMBL" id="CBTN010000036">
    <property type="protein sequence ID" value="CDH56216.1"/>
    <property type="molecule type" value="Genomic_DNA"/>
</dbReference>
<evidence type="ECO:0000256" key="1">
    <source>
        <dbReference type="ARBA" id="ARBA00022741"/>
    </source>
</evidence>
<comment type="caution">
    <text evidence="9">The sequence shown here is derived from an EMBL/GenBank/DDBJ whole genome shotgun (WGS) entry which is preliminary data.</text>
</comment>